<dbReference type="GO" id="GO:0006508">
    <property type="term" value="P:proteolysis"/>
    <property type="evidence" value="ECO:0007669"/>
    <property type="project" value="UniProtKB-KW"/>
</dbReference>
<dbReference type="Proteomes" id="UP000094569">
    <property type="component" value="Unassembled WGS sequence"/>
</dbReference>
<proteinExistence type="inferred from homology"/>
<evidence type="ECO:0000256" key="2">
    <source>
        <dbReference type="ARBA" id="ARBA00022670"/>
    </source>
</evidence>
<evidence type="ECO:0000256" key="3">
    <source>
        <dbReference type="ARBA" id="ARBA00022723"/>
    </source>
</evidence>
<dbReference type="STRING" id="573508.A0A1E3B0I1"/>
<dbReference type="InterPro" id="IPR001261">
    <property type="entry name" value="ArgE/DapE_CS"/>
</dbReference>
<dbReference type="PANTHER" id="PTHR43270:SF4">
    <property type="entry name" value="CARNOSINE DIPEPTIDASE 2, ISOFORM A"/>
    <property type="match status" value="1"/>
</dbReference>
<dbReference type="Pfam" id="PF01546">
    <property type="entry name" value="Peptidase_M20"/>
    <property type="match status" value="1"/>
</dbReference>
<dbReference type="InterPro" id="IPR051458">
    <property type="entry name" value="Cyt/Met_Dipeptidase"/>
</dbReference>
<evidence type="ECO:0000313" key="7">
    <source>
        <dbReference type="Proteomes" id="UP000094569"/>
    </source>
</evidence>
<dbReference type="EMBL" id="JXNT01000026">
    <property type="protein sequence ID" value="ODM14419.1"/>
    <property type="molecule type" value="Genomic_DNA"/>
</dbReference>
<keyword evidence="4" id="KW-0378">Hydrolase</keyword>
<dbReference type="OrthoDB" id="7832001at2759"/>
<evidence type="ECO:0000256" key="4">
    <source>
        <dbReference type="ARBA" id="ARBA00022801"/>
    </source>
</evidence>
<dbReference type="GO" id="GO:0008233">
    <property type="term" value="F:peptidase activity"/>
    <property type="evidence" value="ECO:0007669"/>
    <property type="project" value="UniProtKB-KW"/>
</dbReference>
<dbReference type="SUPFAM" id="SSF53187">
    <property type="entry name" value="Zn-dependent exopeptidases"/>
    <property type="match status" value="1"/>
</dbReference>
<keyword evidence="7" id="KW-1185">Reference proteome</keyword>
<dbReference type="InterPro" id="IPR002933">
    <property type="entry name" value="Peptidase_M20"/>
</dbReference>
<dbReference type="Gene3D" id="3.40.630.10">
    <property type="entry name" value="Zn peptidases"/>
    <property type="match status" value="1"/>
</dbReference>
<evidence type="ECO:0000259" key="5">
    <source>
        <dbReference type="Pfam" id="PF07687"/>
    </source>
</evidence>
<organism evidence="6 7">
    <name type="scientific">Aspergillus cristatus</name>
    <name type="common">Chinese Fuzhuan brick tea-fermentation fungus</name>
    <name type="synonym">Eurotium cristatum</name>
    <dbReference type="NCBI Taxonomy" id="573508"/>
    <lineage>
        <taxon>Eukaryota</taxon>
        <taxon>Fungi</taxon>
        <taxon>Dikarya</taxon>
        <taxon>Ascomycota</taxon>
        <taxon>Pezizomycotina</taxon>
        <taxon>Eurotiomycetes</taxon>
        <taxon>Eurotiomycetidae</taxon>
        <taxon>Eurotiales</taxon>
        <taxon>Aspergillaceae</taxon>
        <taxon>Aspergillus</taxon>
        <taxon>Aspergillus subgen. Aspergillus</taxon>
    </lineage>
</organism>
<keyword evidence="3" id="KW-0479">Metal-binding</keyword>
<protein>
    <recommendedName>
        <fullName evidence="5">Peptidase M20 dimerisation domain-containing protein</fullName>
    </recommendedName>
</protein>
<dbReference type="InterPro" id="IPR011650">
    <property type="entry name" value="Peptidase_M20_dimer"/>
</dbReference>
<dbReference type="Gene3D" id="3.30.70.360">
    <property type="match status" value="1"/>
</dbReference>
<feature type="domain" description="Peptidase M20 dimerisation" evidence="5">
    <location>
        <begin position="221"/>
        <end position="381"/>
    </location>
</feature>
<evidence type="ECO:0000256" key="1">
    <source>
        <dbReference type="ARBA" id="ARBA00006247"/>
    </source>
</evidence>
<dbReference type="PROSITE" id="PS00759">
    <property type="entry name" value="ARGE_DAPE_CPG2_2"/>
    <property type="match status" value="1"/>
</dbReference>
<comment type="caution">
    <text evidence="6">The sequence shown here is derived from an EMBL/GenBank/DDBJ whole genome shotgun (WGS) entry which is preliminary data.</text>
</comment>
<accession>A0A1E3B0I1</accession>
<dbReference type="GO" id="GO:0046872">
    <property type="term" value="F:metal ion binding"/>
    <property type="evidence" value="ECO:0007669"/>
    <property type="project" value="UniProtKB-KW"/>
</dbReference>
<gene>
    <name evidence="6" type="ORF">SI65_10154</name>
</gene>
<dbReference type="PANTHER" id="PTHR43270">
    <property type="entry name" value="BETA-ALA-HIS DIPEPTIDASE"/>
    <property type="match status" value="1"/>
</dbReference>
<comment type="similarity">
    <text evidence="1">Belongs to the peptidase M20A family.</text>
</comment>
<reference evidence="6 7" key="1">
    <citation type="journal article" date="2016" name="BMC Genomics">
        <title>Comparative genomic and transcriptomic analyses of the Fuzhuan brick tea-fermentation fungus Aspergillus cristatus.</title>
        <authorList>
            <person name="Ge Y."/>
            <person name="Wang Y."/>
            <person name="Liu Y."/>
            <person name="Tan Y."/>
            <person name="Ren X."/>
            <person name="Zhang X."/>
            <person name="Hyde K.D."/>
            <person name="Liu Y."/>
            <person name="Liu Z."/>
        </authorList>
    </citation>
    <scope>NUCLEOTIDE SEQUENCE [LARGE SCALE GENOMIC DNA]</scope>
    <source>
        <strain evidence="6 7">GZAAS20.1005</strain>
    </source>
</reference>
<dbReference type="VEuPathDB" id="FungiDB:SI65_10154"/>
<dbReference type="Pfam" id="PF07687">
    <property type="entry name" value="M20_dimer"/>
    <property type="match status" value="1"/>
</dbReference>
<evidence type="ECO:0000313" key="6">
    <source>
        <dbReference type="EMBL" id="ODM14419.1"/>
    </source>
</evidence>
<sequence>MSADLKKFYDEVDKRADDEFINKRLGTAISHQSVSSEAENRPNVVAMEKFLEEELGKLGADVEPFCMGKQQKKKPTDPDLDLPPILVAWYPPKKSIHNDKKTLLIYGHYDVQPELTGWSPEHPAFKLTKGQGPSGEQLYGRSSTDDKGPVLGWLNAIEAHKKAGVEIPVNLIFCFEGMEESSSEGFTEFLDKHGNDIFKSVDGGVIADNYWITTKYPCLTYGLRGINYFRVTITGAPKQLHSGIYGGAIAEPMTDLFSLFSKLVDNKGKILIPGINDQVEELTEKEKELYKKIRFTLKDFTDAIGDTRVPLYENPTDILMHRWRYPSLSIHGINGADSSDDPGTAIPNKVTGAFSIRTVPKMDSDTVNKKVTDYLQEEFKKLGSKCKISIGLSPETTPYWWTETEDPNFEAAAKATRAVYKTDPDYTREGGSIGVALYLQKILGEKSLLLLPMGASNDGPHGPNEKIDRRNYIEGTKLFGAYWHYFAEKA</sequence>
<keyword evidence="2" id="KW-0645">Protease</keyword>
<name>A0A1E3B0I1_ASPCR</name>
<dbReference type="AlphaFoldDB" id="A0A1E3B0I1"/>